<dbReference type="InterPro" id="IPR011009">
    <property type="entry name" value="Kinase-like_dom_sf"/>
</dbReference>
<proteinExistence type="predicted"/>
<dbReference type="SUPFAM" id="SSF56112">
    <property type="entry name" value="Protein kinase-like (PK-like)"/>
    <property type="match status" value="1"/>
</dbReference>
<sequence length="278" mass="31617">MPNNAWYTPYKCPPSTCLSIGLSQGIVYEMSDGVVVKLPFQYPTKSKFYDILAKNQHPNLAQRLQTKLPIGIVLPYYKPSRKVWGINTTATRFAWIKQLVSAVAWLENLGYMHGDLKVVNMGIDSHNQVKLFDFGSVRHRDDEGFAEQVVEDQFALAMCIYFLASGIDLLAKSNSRVEVQRTLNMLKRGQGIVDEAARDFDQVIQAGWTGNLSSFSSLSKDITDIGNNVPVQLKEFQPKVHLNLDYSAIAEDHRWMNEEVYRTAWKTEGYDTPDNIWD</sequence>
<dbReference type="Proteomes" id="UP000799444">
    <property type="component" value="Unassembled WGS sequence"/>
</dbReference>
<gene>
    <name evidence="2" type="ORF">EJ04DRAFT_544788</name>
</gene>
<name>A0A9P4V1E3_9PLEO</name>
<dbReference type="InterPro" id="IPR000719">
    <property type="entry name" value="Prot_kinase_dom"/>
</dbReference>
<reference evidence="2" key="1">
    <citation type="journal article" date="2020" name="Stud. Mycol.">
        <title>101 Dothideomycetes genomes: a test case for predicting lifestyles and emergence of pathogens.</title>
        <authorList>
            <person name="Haridas S."/>
            <person name="Albert R."/>
            <person name="Binder M."/>
            <person name="Bloem J."/>
            <person name="Labutti K."/>
            <person name="Salamov A."/>
            <person name="Andreopoulos B."/>
            <person name="Baker S."/>
            <person name="Barry K."/>
            <person name="Bills G."/>
            <person name="Bluhm B."/>
            <person name="Cannon C."/>
            <person name="Castanera R."/>
            <person name="Culley D."/>
            <person name="Daum C."/>
            <person name="Ezra D."/>
            <person name="Gonzalez J."/>
            <person name="Henrissat B."/>
            <person name="Kuo A."/>
            <person name="Liang C."/>
            <person name="Lipzen A."/>
            <person name="Lutzoni F."/>
            <person name="Magnuson J."/>
            <person name="Mondo S."/>
            <person name="Nolan M."/>
            <person name="Ohm R."/>
            <person name="Pangilinan J."/>
            <person name="Park H.-J."/>
            <person name="Ramirez L."/>
            <person name="Alfaro M."/>
            <person name="Sun H."/>
            <person name="Tritt A."/>
            <person name="Yoshinaga Y."/>
            <person name="Zwiers L.-H."/>
            <person name="Turgeon B."/>
            <person name="Goodwin S."/>
            <person name="Spatafora J."/>
            <person name="Crous P."/>
            <person name="Grigoriev I."/>
        </authorList>
    </citation>
    <scope>NUCLEOTIDE SEQUENCE</scope>
    <source>
        <strain evidence="2">CBS 125425</strain>
    </source>
</reference>
<evidence type="ECO:0000313" key="3">
    <source>
        <dbReference type="Proteomes" id="UP000799444"/>
    </source>
</evidence>
<evidence type="ECO:0000259" key="1">
    <source>
        <dbReference type="PROSITE" id="PS50011"/>
    </source>
</evidence>
<dbReference type="EMBL" id="ML996181">
    <property type="protein sequence ID" value="KAF2732210.1"/>
    <property type="molecule type" value="Genomic_DNA"/>
</dbReference>
<keyword evidence="3" id="KW-1185">Reference proteome</keyword>
<comment type="caution">
    <text evidence="2">The sequence shown here is derived from an EMBL/GenBank/DDBJ whole genome shotgun (WGS) entry which is preliminary data.</text>
</comment>
<feature type="domain" description="Protein kinase" evidence="1">
    <location>
        <begin position="1"/>
        <end position="278"/>
    </location>
</feature>
<evidence type="ECO:0000313" key="2">
    <source>
        <dbReference type="EMBL" id="KAF2732210.1"/>
    </source>
</evidence>
<dbReference type="OrthoDB" id="4062651at2759"/>
<dbReference type="AlphaFoldDB" id="A0A9P4V1E3"/>
<dbReference type="GO" id="GO:0005524">
    <property type="term" value="F:ATP binding"/>
    <property type="evidence" value="ECO:0007669"/>
    <property type="project" value="InterPro"/>
</dbReference>
<dbReference type="PROSITE" id="PS50011">
    <property type="entry name" value="PROTEIN_KINASE_DOM"/>
    <property type="match status" value="1"/>
</dbReference>
<dbReference type="GO" id="GO:0004672">
    <property type="term" value="F:protein kinase activity"/>
    <property type="evidence" value="ECO:0007669"/>
    <property type="project" value="InterPro"/>
</dbReference>
<dbReference type="Gene3D" id="1.10.510.10">
    <property type="entry name" value="Transferase(Phosphotransferase) domain 1"/>
    <property type="match status" value="1"/>
</dbReference>
<accession>A0A9P4V1E3</accession>
<protein>
    <recommendedName>
        <fullName evidence="1">Protein kinase domain-containing protein</fullName>
    </recommendedName>
</protein>
<organism evidence="2 3">
    <name type="scientific">Polyplosphaeria fusca</name>
    <dbReference type="NCBI Taxonomy" id="682080"/>
    <lineage>
        <taxon>Eukaryota</taxon>
        <taxon>Fungi</taxon>
        <taxon>Dikarya</taxon>
        <taxon>Ascomycota</taxon>
        <taxon>Pezizomycotina</taxon>
        <taxon>Dothideomycetes</taxon>
        <taxon>Pleosporomycetidae</taxon>
        <taxon>Pleosporales</taxon>
        <taxon>Tetraplosphaeriaceae</taxon>
        <taxon>Polyplosphaeria</taxon>
    </lineage>
</organism>